<dbReference type="Proteomes" id="UP000014160">
    <property type="component" value="Unassembled WGS sequence"/>
</dbReference>
<reference evidence="3 5" key="1">
    <citation type="submission" date="2013-02" db="EMBL/GenBank/DDBJ databases">
        <title>The Genome Sequence of Enterococcus gilvus ATCC BAA-350.</title>
        <authorList>
            <consortium name="The Broad Institute Genome Sequencing Platform"/>
            <consortium name="The Broad Institute Genome Sequencing Center for Infectious Disease"/>
            <person name="Earl A.M."/>
            <person name="Gilmore M.S."/>
            <person name="Lebreton F."/>
            <person name="Walker B."/>
            <person name="Young S.K."/>
            <person name="Zeng Q."/>
            <person name="Gargeya S."/>
            <person name="Fitzgerald M."/>
            <person name="Haas B."/>
            <person name="Abouelleil A."/>
            <person name="Alvarado L."/>
            <person name="Arachchi H.M."/>
            <person name="Berlin A.M."/>
            <person name="Chapman S.B."/>
            <person name="Dewar J."/>
            <person name="Goldberg J."/>
            <person name="Griggs A."/>
            <person name="Gujja S."/>
            <person name="Hansen M."/>
            <person name="Howarth C."/>
            <person name="Imamovic A."/>
            <person name="Larimer J."/>
            <person name="McCowan C."/>
            <person name="Murphy C."/>
            <person name="Neiman D."/>
            <person name="Pearson M."/>
            <person name="Priest M."/>
            <person name="Roberts A."/>
            <person name="Saif S."/>
            <person name="Shea T."/>
            <person name="Sisk P."/>
            <person name="Sykes S."/>
            <person name="Wortman J."/>
            <person name="Nusbaum C."/>
            <person name="Birren B."/>
        </authorList>
    </citation>
    <scope>NUCLEOTIDE SEQUENCE [LARGE SCALE GENOMIC DNA]</scope>
    <source>
        <strain evidence="3 5">ATCC BAA-350</strain>
    </source>
</reference>
<feature type="transmembrane region" description="Helical" evidence="2">
    <location>
        <begin position="89"/>
        <end position="111"/>
    </location>
</feature>
<keyword evidence="2" id="KW-0812">Transmembrane</keyword>
<protein>
    <recommendedName>
        <fullName evidence="7">Phage protein</fullName>
    </recommendedName>
</protein>
<organism evidence="3 5">
    <name type="scientific">Enterococcus gilvus ATCC BAA-350</name>
    <dbReference type="NCBI Taxonomy" id="1158614"/>
    <lineage>
        <taxon>Bacteria</taxon>
        <taxon>Bacillati</taxon>
        <taxon>Bacillota</taxon>
        <taxon>Bacilli</taxon>
        <taxon>Lactobacillales</taxon>
        <taxon>Enterococcaceae</taxon>
        <taxon>Enterococcus</taxon>
    </lineage>
</organism>
<dbReference type="EMBL" id="AJDQ01000006">
    <property type="protein sequence ID" value="EOI57494.1"/>
    <property type="molecule type" value="Genomic_DNA"/>
</dbReference>
<keyword evidence="2" id="KW-1133">Transmembrane helix</keyword>
<feature type="region of interest" description="Disordered" evidence="1">
    <location>
        <begin position="1"/>
        <end position="20"/>
    </location>
</feature>
<keyword evidence="6" id="KW-1185">Reference proteome</keyword>
<dbReference type="HOGENOM" id="CLU_161300_0_0_9"/>
<dbReference type="AlphaFoldDB" id="R2XRJ8"/>
<keyword evidence="2" id="KW-0472">Membrane</keyword>
<dbReference type="EMBL" id="ASWH01000001">
    <property type="protein sequence ID" value="EOW82932.1"/>
    <property type="molecule type" value="Genomic_DNA"/>
</dbReference>
<evidence type="ECO:0008006" key="7">
    <source>
        <dbReference type="Google" id="ProtNLM"/>
    </source>
</evidence>
<reference evidence="4 6" key="2">
    <citation type="submission" date="2013-03" db="EMBL/GenBank/DDBJ databases">
        <title>The Genome Sequence of Enterococcus gilvus ATCC BAA-350 (PacBio/Illumina hybrid assembly).</title>
        <authorList>
            <consortium name="The Broad Institute Genomics Platform"/>
            <consortium name="The Broad Institute Genome Sequencing Center for Infectious Disease"/>
            <person name="Earl A."/>
            <person name="Russ C."/>
            <person name="Gilmore M."/>
            <person name="Surin D."/>
            <person name="Walker B."/>
            <person name="Young S."/>
            <person name="Zeng Q."/>
            <person name="Gargeya S."/>
            <person name="Fitzgerald M."/>
            <person name="Haas B."/>
            <person name="Abouelleil A."/>
            <person name="Allen A.W."/>
            <person name="Alvarado L."/>
            <person name="Arachchi H.M."/>
            <person name="Berlin A.M."/>
            <person name="Chapman S.B."/>
            <person name="Gainer-Dewar J."/>
            <person name="Goldberg J."/>
            <person name="Griggs A."/>
            <person name="Gujja S."/>
            <person name="Hansen M."/>
            <person name="Howarth C."/>
            <person name="Imamovic A."/>
            <person name="Ireland A."/>
            <person name="Larimer J."/>
            <person name="McCowan C."/>
            <person name="Murphy C."/>
            <person name="Pearson M."/>
            <person name="Poon T.W."/>
            <person name="Priest M."/>
            <person name="Roberts A."/>
            <person name="Saif S."/>
            <person name="Shea T."/>
            <person name="Sisk P."/>
            <person name="Sykes S."/>
            <person name="Wortman J."/>
            <person name="Nusbaum C."/>
            <person name="Birren B."/>
        </authorList>
    </citation>
    <scope>NUCLEOTIDE SEQUENCE [LARGE SCALE GENOMIC DNA]</scope>
    <source>
        <strain evidence="4 6">ATCC BAA-350</strain>
    </source>
</reference>
<dbReference type="Proteomes" id="UP000013750">
    <property type="component" value="Unassembled WGS sequence"/>
</dbReference>
<sequence>MELEAQVKQHEDKLNKHDEDIKRLNERSLAMQKTMDESLIRVDESNKYLREQNTEQMKQNNEILNAILTRNTDAEKRSDELKRLNTENLWKMILGIGGSAAVIFAFIMELLKFLGGR</sequence>
<evidence type="ECO:0000256" key="1">
    <source>
        <dbReference type="SAM" id="MobiDB-lite"/>
    </source>
</evidence>
<evidence type="ECO:0000256" key="2">
    <source>
        <dbReference type="SAM" id="Phobius"/>
    </source>
</evidence>
<accession>R2XRJ8</accession>
<evidence type="ECO:0000313" key="4">
    <source>
        <dbReference type="EMBL" id="EOW82932.1"/>
    </source>
</evidence>
<comment type="caution">
    <text evidence="3">The sequence shown here is derived from an EMBL/GenBank/DDBJ whole genome shotgun (WGS) entry which is preliminary data.</text>
</comment>
<gene>
    <name evidence="4" type="ORF">I592_02256</name>
    <name evidence="3" type="ORF">UKC_01711</name>
</gene>
<dbReference type="RefSeq" id="WP_010780123.1">
    <property type="nucleotide sequence ID" value="NZ_ASWH01000001.1"/>
</dbReference>
<proteinExistence type="predicted"/>
<dbReference type="PATRIC" id="fig|1158614.3.peg.1720"/>
<evidence type="ECO:0000313" key="6">
    <source>
        <dbReference type="Proteomes" id="UP000014160"/>
    </source>
</evidence>
<dbReference type="eggNOG" id="ENOG5032VRK">
    <property type="taxonomic scope" value="Bacteria"/>
</dbReference>
<evidence type="ECO:0000313" key="3">
    <source>
        <dbReference type="EMBL" id="EOI57494.1"/>
    </source>
</evidence>
<dbReference type="OrthoDB" id="2989911at2"/>
<evidence type="ECO:0000313" key="5">
    <source>
        <dbReference type="Proteomes" id="UP000013750"/>
    </source>
</evidence>
<name>R2XRJ8_9ENTE</name>